<dbReference type="PANTHER" id="PTHR41349:SF1">
    <property type="entry name" value="PROTEIN CBG08683"/>
    <property type="match status" value="1"/>
</dbReference>
<dbReference type="Proteomes" id="UP000501812">
    <property type="component" value="Chromosome"/>
</dbReference>
<dbReference type="Pfam" id="PF05345">
    <property type="entry name" value="He_PIG"/>
    <property type="match status" value="1"/>
</dbReference>
<accession>A0A858REL3</accession>
<gene>
    <name evidence="3" type="ORF">HHL09_04195</name>
</gene>
<dbReference type="EMBL" id="CP051774">
    <property type="protein sequence ID" value="QJE95004.1"/>
    <property type="molecule type" value="Genomic_DNA"/>
</dbReference>
<evidence type="ECO:0000313" key="3">
    <source>
        <dbReference type="EMBL" id="QJE95004.1"/>
    </source>
</evidence>
<evidence type="ECO:0000259" key="2">
    <source>
        <dbReference type="Pfam" id="PF03372"/>
    </source>
</evidence>
<dbReference type="SUPFAM" id="SSF49313">
    <property type="entry name" value="Cadherin-like"/>
    <property type="match status" value="1"/>
</dbReference>
<dbReference type="RefSeq" id="WP_169453225.1">
    <property type="nucleotide sequence ID" value="NZ_CP051774.1"/>
</dbReference>
<feature type="domain" description="Endonuclease/exonuclease/phosphatase" evidence="2">
    <location>
        <begin position="234"/>
        <end position="511"/>
    </location>
</feature>
<evidence type="ECO:0000256" key="1">
    <source>
        <dbReference type="SAM" id="SignalP"/>
    </source>
</evidence>
<dbReference type="InterPro" id="IPR005135">
    <property type="entry name" value="Endo/exonuclease/phosphatase"/>
</dbReference>
<dbReference type="SUPFAM" id="SSF56219">
    <property type="entry name" value="DNase I-like"/>
    <property type="match status" value="1"/>
</dbReference>
<feature type="chain" id="PRO_5032311570" description="Endonuclease/exonuclease/phosphatase domain-containing protein" evidence="1">
    <location>
        <begin position="22"/>
        <end position="523"/>
    </location>
</feature>
<dbReference type="KEGG" id="luo:HHL09_04195"/>
<dbReference type="PANTHER" id="PTHR41349">
    <property type="match status" value="1"/>
</dbReference>
<dbReference type="GO" id="GO:0005509">
    <property type="term" value="F:calcium ion binding"/>
    <property type="evidence" value="ECO:0007669"/>
    <property type="project" value="InterPro"/>
</dbReference>
<proteinExistence type="predicted"/>
<keyword evidence="4" id="KW-1185">Reference proteome</keyword>
<dbReference type="GO" id="GO:0016020">
    <property type="term" value="C:membrane"/>
    <property type="evidence" value="ECO:0007669"/>
    <property type="project" value="InterPro"/>
</dbReference>
<protein>
    <recommendedName>
        <fullName evidence="2">Endonuclease/exonuclease/phosphatase domain-containing protein</fullName>
    </recommendedName>
</protein>
<dbReference type="Pfam" id="PF03372">
    <property type="entry name" value="Exo_endo_phos"/>
    <property type="match status" value="1"/>
</dbReference>
<dbReference type="InterPro" id="IPR036691">
    <property type="entry name" value="Endo/exonu/phosph_ase_sf"/>
</dbReference>
<dbReference type="Gene3D" id="2.60.40.10">
    <property type="entry name" value="Immunoglobulins"/>
    <property type="match status" value="1"/>
</dbReference>
<dbReference type="InterPro" id="IPR015919">
    <property type="entry name" value="Cadherin-like_sf"/>
</dbReference>
<reference evidence="3 4" key="1">
    <citation type="submission" date="2020-04" db="EMBL/GenBank/DDBJ databases">
        <title>Luteolibacter sp. G-1-1-1 isolated from soil.</title>
        <authorList>
            <person name="Dahal R.H."/>
        </authorList>
    </citation>
    <scope>NUCLEOTIDE SEQUENCE [LARGE SCALE GENOMIC DNA]</scope>
    <source>
        <strain evidence="3 4">G-1-1-1</strain>
    </source>
</reference>
<organism evidence="3 4">
    <name type="scientific">Luteolibacter luteus</name>
    <dbReference type="NCBI Taxonomy" id="2728835"/>
    <lineage>
        <taxon>Bacteria</taxon>
        <taxon>Pseudomonadati</taxon>
        <taxon>Verrucomicrobiota</taxon>
        <taxon>Verrucomicrobiia</taxon>
        <taxon>Verrucomicrobiales</taxon>
        <taxon>Verrucomicrobiaceae</taxon>
        <taxon>Luteolibacter</taxon>
    </lineage>
</organism>
<name>A0A858REL3_9BACT</name>
<dbReference type="Gene3D" id="3.60.10.10">
    <property type="entry name" value="Endonuclease/exonuclease/phosphatase"/>
    <property type="match status" value="1"/>
</dbReference>
<feature type="signal peptide" evidence="1">
    <location>
        <begin position="1"/>
        <end position="21"/>
    </location>
</feature>
<dbReference type="GO" id="GO:0003824">
    <property type="term" value="F:catalytic activity"/>
    <property type="evidence" value="ECO:0007669"/>
    <property type="project" value="InterPro"/>
</dbReference>
<dbReference type="InterPro" id="IPR013783">
    <property type="entry name" value="Ig-like_fold"/>
</dbReference>
<keyword evidence="1" id="KW-0732">Signal</keyword>
<sequence>MKKTLVSGILGFAAATITASAAPKTITLNAASYPAGAPITATFGGGPGNPDDWIGFFPASITNPSTGTYLDWRYTNGTQTAGGNLKSGSVTFANPTLLPGSYKAWYLAANGYTKIAGPASFTITPTGGPAQPTWVVNSFIQRHAVAGQAYTGKIHSYAYDPDPGDALSFSKVSGPAWLQVSTAGAISGTPANGDAGTGNFVIRATDLLGNSSTATMSIPVYLAGQEQISEVRVMSYNLWHGWGQVNQGAAKGIRSIIEADVDIIGTQETDDNASGSNAYRVQTIANELGWYYSPTGSGDSGIASRYPITAAYTAANGVAKGARIRLCSQPLREVVIFNTHLDYLHYGPYEAKRSGSSNASVLTEELASQRDEQIADVLSGMSSHLAAANTVPVFFTGDFNCPSHLDWTATNASAHYGKVVQWPVTVAIANAGLTDSFRQIYPNPVSHPGVTWSPLYSSPDEPQDRIDFVFHKGSPATPLAAEIFTNAVENKGFVYGDNVQAARSNTWPSDHASVIVTFQLSWP</sequence>
<dbReference type="AlphaFoldDB" id="A0A858REL3"/>
<evidence type="ECO:0000313" key="4">
    <source>
        <dbReference type="Proteomes" id="UP000501812"/>
    </source>
</evidence>